<evidence type="ECO:0000313" key="12">
    <source>
        <dbReference type="EMBL" id="QHT33884.1"/>
    </source>
</evidence>
<evidence type="ECO:0000256" key="9">
    <source>
        <dbReference type="ARBA" id="ARBA00049244"/>
    </source>
</evidence>
<dbReference type="SMART" id="SM00483">
    <property type="entry name" value="POLXc"/>
    <property type="match status" value="1"/>
</dbReference>
<dbReference type="PRINTS" id="PR00870">
    <property type="entry name" value="DNAPOLXBETA"/>
</dbReference>
<protein>
    <recommendedName>
        <fullName evidence="1">DNA-directed DNA polymerase</fullName>
        <ecNumber evidence="1">2.7.7.7</ecNumber>
    </recommendedName>
</protein>
<keyword evidence="8" id="KW-0234">DNA repair</keyword>
<dbReference type="InterPro" id="IPR002054">
    <property type="entry name" value="DNA-dir_DNA_pol_X"/>
</dbReference>
<evidence type="ECO:0000256" key="10">
    <source>
        <dbReference type="SAM" id="MobiDB-lite"/>
    </source>
</evidence>
<dbReference type="SUPFAM" id="SSF81301">
    <property type="entry name" value="Nucleotidyltransferase"/>
    <property type="match status" value="1"/>
</dbReference>
<feature type="region of interest" description="Disordered" evidence="10">
    <location>
        <begin position="1"/>
        <end position="20"/>
    </location>
</feature>
<dbReference type="GO" id="GO:0003677">
    <property type="term" value="F:DNA binding"/>
    <property type="evidence" value="ECO:0007669"/>
    <property type="project" value="InterPro"/>
</dbReference>
<proteinExistence type="predicted"/>
<evidence type="ECO:0000256" key="3">
    <source>
        <dbReference type="ARBA" id="ARBA00022679"/>
    </source>
</evidence>
<dbReference type="GO" id="GO:0003887">
    <property type="term" value="F:DNA-directed DNA polymerase activity"/>
    <property type="evidence" value="ECO:0007669"/>
    <property type="project" value="UniProtKB-KW"/>
</dbReference>
<dbReference type="EC" id="2.7.7.7" evidence="1"/>
<dbReference type="PANTHER" id="PTHR11276">
    <property type="entry name" value="DNA POLYMERASE TYPE-X FAMILY MEMBER"/>
    <property type="match status" value="1"/>
</dbReference>
<evidence type="ECO:0000256" key="7">
    <source>
        <dbReference type="ARBA" id="ARBA00022932"/>
    </source>
</evidence>
<dbReference type="InterPro" id="IPR027421">
    <property type="entry name" value="DNA_pol_lamdba_lyase_dom_sf"/>
</dbReference>
<dbReference type="EMBL" id="MN738980">
    <property type="protein sequence ID" value="QHT33884.1"/>
    <property type="molecule type" value="Genomic_DNA"/>
</dbReference>
<dbReference type="Gene3D" id="3.30.210.10">
    <property type="entry name" value="DNA polymerase, thumb domain"/>
    <property type="match status" value="1"/>
</dbReference>
<dbReference type="Gene3D" id="1.10.150.110">
    <property type="entry name" value="DNA polymerase beta, N-terminal domain-like"/>
    <property type="match status" value="1"/>
</dbReference>
<dbReference type="Gene3D" id="1.10.150.20">
    <property type="entry name" value="5' to 3' exonuclease, C-terminal subdomain"/>
    <property type="match status" value="1"/>
</dbReference>
<keyword evidence="2" id="KW-0237">DNA synthesis</keyword>
<dbReference type="InterPro" id="IPR002008">
    <property type="entry name" value="DNA_pol_X_beta-like"/>
</dbReference>
<dbReference type="InterPro" id="IPR029398">
    <property type="entry name" value="PolB_thumb"/>
</dbReference>
<keyword evidence="7" id="KW-0239">DNA-directed DNA polymerase</keyword>
<dbReference type="Pfam" id="PF14791">
    <property type="entry name" value="DNA_pol_B_thumb"/>
    <property type="match status" value="1"/>
</dbReference>
<organism evidence="12">
    <name type="scientific">viral metagenome</name>
    <dbReference type="NCBI Taxonomy" id="1070528"/>
    <lineage>
        <taxon>unclassified sequences</taxon>
        <taxon>metagenomes</taxon>
        <taxon>organismal metagenomes</taxon>
    </lineage>
</organism>
<evidence type="ECO:0000256" key="6">
    <source>
        <dbReference type="ARBA" id="ARBA00022763"/>
    </source>
</evidence>
<keyword evidence="3" id="KW-0808">Transferase</keyword>
<evidence type="ECO:0000256" key="4">
    <source>
        <dbReference type="ARBA" id="ARBA00022695"/>
    </source>
</evidence>
<dbReference type="GO" id="GO:0005634">
    <property type="term" value="C:nucleus"/>
    <property type="evidence" value="ECO:0007669"/>
    <property type="project" value="TreeGrafter"/>
</dbReference>
<dbReference type="SUPFAM" id="SSF47802">
    <property type="entry name" value="DNA polymerase beta, N-terminal domain-like"/>
    <property type="match status" value="1"/>
</dbReference>
<evidence type="ECO:0000256" key="8">
    <source>
        <dbReference type="ARBA" id="ARBA00023204"/>
    </source>
</evidence>
<dbReference type="InterPro" id="IPR010996">
    <property type="entry name" value="HHH_MUS81"/>
</dbReference>
<feature type="domain" description="DNA-directed DNA polymerase X" evidence="11">
    <location>
        <begin position="30"/>
        <end position="388"/>
    </location>
</feature>
<dbReference type="Pfam" id="PF14716">
    <property type="entry name" value="HHH_8"/>
    <property type="match status" value="1"/>
</dbReference>
<keyword evidence="6" id="KW-0227">DNA damage</keyword>
<dbReference type="InterPro" id="IPR022312">
    <property type="entry name" value="DNA_pol_X"/>
</dbReference>
<dbReference type="Pfam" id="PF14792">
    <property type="entry name" value="DNA_pol_B_palm"/>
    <property type="match status" value="1"/>
</dbReference>
<dbReference type="GO" id="GO:0006303">
    <property type="term" value="P:double-strand break repair via nonhomologous end joining"/>
    <property type="evidence" value="ECO:0007669"/>
    <property type="project" value="TreeGrafter"/>
</dbReference>
<evidence type="ECO:0000256" key="2">
    <source>
        <dbReference type="ARBA" id="ARBA00022634"/>
    </source>
</evidence>
<comment type="catalytic activity">
    <reaction evidence="9">
        <text>DNA(n) + a 2'-deoxyribonucleoside 5'-triphosphate = DNA(n+1) + diphosphate</text>
        <dbReference type="Rhea" id="RHEA:22508"/>
        <dbReference type="Rhea" id="RHEA-COMP:17339"/>
        <dbReference type="Rhea" id="RHEA-COMP:17340"/>
        <dbReference type="ChEBI" id="CHEBI:33019"/>
        <dbReference type="ChEBI" id="CHEBI:61560"/>
        <dbReference type="ChEBI" id="CHEBI:173112"/>
        <dbReference type="EC" id="2.7.7.7"/>
    </reaction>
</comment>
<dbReference type="PANTHER" id="PTHR11276:SF28">
    <property type="entry name" value="DNA POLYMERASE LAMBDA"/>
    <property type="match status" value="1"/>
</dbReference>
<sequence length="388" mass="44398">MGRTKKSRISKSHRKTNRKTHRKIIINKLSTNHTIIHILSIVKKYYESINDKIHINAYERAIYQIKKWSRDITKGNELKDLPGIGKGMIEKIDTIIKTGTLPIIKEKKLESKYSKYSKGNDSNGSNGSNSSNVIDTVLGFGKKIVTELKEKWNARTIDNVRTLLKDNKIKLTDAQIIGLKYHDDLVLPIPRKETEEIGSLISGMIESDGKKSDSKKTNNLYCFLAGSYPSGVKSESKDIDILCVSNDSRSLKTIIHNISTNFEIETIALGDTKFLGLIKSPVSGKWRHLDMRLVNLESFPYAWFYYTGGKVFNKLIREILKKKGYKLNEWGLYKNEKRVDLDGENGIGGENGIHDFIDKKHLMLHTEKIEKKIFEIAGLEYKTLKERY</sequence>
<evidence type="ECO:0000256" key="5">
    <source>
        <dbReference type="ARBA" id="ARBA00022705"/>
    </source>
</evidence>
<name>A0A6C0EXF0_9ZZZZ</name>
<keyword evidence="5" id="KW-0235">DNA replication</keyword>
<dbReference type="InterPro" id="IPR043519">
    <property type="entry name" value="NT_sf"/>
</dbReference>
<evidence type="ECO:0000256" key="1">
    <source>
        <dbReference type="ARBA" id="ARBA00012417"/>
    </source>
</evidence>
<dbReference type="Gene3D" id="3.30.460.10">
    <property type="entry name" value="Beta Polymerase, domain 2"/>
    <property type="match status" value="1"/>
</dbReference>
<dbReference type="InterPro" id="IPR037160">
    <property type="entry name" value="DNA_Pol_thumb_sf"/>
</dbReference>
<dbReference type="InterPro" id="IPR028207">
    <property type="entry name" value="DNA_pol_B_palm_palm"/>
</dbReference>
<accession>A0A6C0EXF0</accession>
<dbReference type="AlphaFoldDB" id="A0A6C0EXF0"/>
<keyword evidence="4" id="KW-0548">Nucleotidyltransferase</keyword>
<reference evidence="12" key="1">
    <citation type="journal article" date="2020" name="Nature">
        <title>Giant virus diversity and host interactions through global metagenomics.</title>
        <authorList>
            <person name="Schulz F."/>
            <person name="Roux S."/>
            <person name="Paez-Espino D."/>
            <person name="Jungbluth S."/>
            <person name="Walsh D.A."/>
            <person name="Denef V.J."/>
            <person name="McMahon K.D."/>
            <person name="Konstantinidis K.T."/>
            <person name="Eloe-Fadrosh E.A."/>
            <person name="Kyrpides N.C."/>
            <person name="Woyke T."/>
        </authorList>
    </citation>
    <scope>NUCLEOTIDE SEQUENCE</scope>
    <source>
        <strain evidence="12">GVMAG-M-3300009161-52</strain>
    </source>
</reference>
<evidence type="ECO:0000259" key="11">
    <source>
        <dbReference type="SMART" id="SM00483"/>
    </source>
</evidence>